<dbReference type="GeneID" id="79842664"/>
<dbReference type="OrthoDB" id="2085385at2"/>
<dbReference type="RefSeq" id="WP_002843811.1">
    <property type="nucleotide sequence ID" value="NZ_ADJN01000043.1"/>
</dbReference>
<organism evidence="5 6">
    <name type="scientific">Peptostreptococcus anaerobius 653-L</name>
    <dbReference type="NCBI Taxonomy" id="596329"/>
    <lineage>
        <taxon>Bacteria</taxon>
        <taxon>Bacillati</taxon>
        <taxon>Bacillota</taxon>
        <taxon>Clostridia</taxon>
        <taxon>Peptostreptococcales</taxon>
        <taxon>Peptostreptococcaceae</taxon>
        <taxon>Peptostreptococcus</taxon>
    </lineage>
</organism>
<dbReference type="Gene3D" id="1.10.150.480">
    <property type="match status" value="1"/>
</dbReference>
<dbReference type="EMBL" id="ADJN01000043">
    <property type="protein sequence ID" value="EFD05132.1"/>
    <property type="molecule type" value="Genomic_DNA"/>
</dbReference>
<gene>
    <name evidence="5" type="ORF">HMPREF0631_1794</name>
</gene>
<dbReference type="InterPro" id="IPR013783">
    <property type="entry name" value="Ig-like_fold"/>
</dbReference>
<evidence type="ECO:0000259" key="2">
    <source>
        <dbReference type="Pfam" id="PF05738"/>
    </source>
</evidence>
<dbReference type="InterPro" id="IPR023849">
    <property type="entry name" value="TQXA_dom"/>
</dbReference>
<keyword evidence="1" id="KW-0732">Signal</keyword>
<dbReference type="Pfam" id="PF08341">
    <property type="entry name" value="TED"/>
    <property type="match status" value="1"/>
</dbReference>
<feature type="domain" description="Thioester" evidence="3">
    <location>
        <begin position="77"/>
        <end position="217"/>
    </location>
</feature>
<feature type="domain" description="SpaA-like prealbumin fold" evidence="4">
    <location>
        <begin position="859"/>
        <end position="946"/>
    </location>
</feature>
<dbReference type="Pfam" id="PF05738">
    <property type="entry name" value="Cna_B"/>
    <property type="match status" value="1"/>
</dbReference>
<feature type="domain" description="SpaA-like prealbumin fold" evidence="4">
    <location>
        <begin position="271"/>
        <end position="352"/>
    </location>
</feature>
<feature type="signal peptide" evidence="1">
    <location>
        <begin position="1"/>
        <end position="18"/>
    </location>
</feature>
<dbReference type="NCBIfam" id="NF012162">
    <property type="entry name" value="surf_Nterm_1"/>
    <property type="match status" value="1"/>
</dbReference>
<dbReference type="Gene3D" id="2.60.40.10">
    <property type="entry name" value="Immunoglobulins"/>
    <property type="match status" value="4"/>
</dbReference>
<name>D3MRS9_9FIRM</name>
<dbReference type="NCBIfam" id="TIGR03934">
    <property type="entry name" value="TQXA_dom"/>
    <property type="match status" value="1"/>
</dbReference>
<evidence type="ECO:0000259" key="3">
    <source>
        <dbReference type="Pfam" id="PF08341"/>
    </source>
</evidence>
<evidence type="ECO:0000313" key="6">
    <source>
        <dbReference type="Proteomes" id="UP000004206"/>
    </source>
</evidence>
<evidence type="ECO:0000256" key="1">
    <source>
        <dbReference type="SAM" id="SignalP"/>
    </source>
</evidence>
<comment type="caution">
    <text evidence="5">The sequence shown here is derived from an EMBL/GenBank/DDBJ whole genome shotgun (WGS) entry which is preliminary data.</text>
</comment>
<feature type="domain" description="SpaA-like prealbumin fold" evidence="4">
    <location>
        <begin position="625"/>
        <end position="711"/>
    </location>
</feature>
<evidence type="ECO:0000259" key="4">
    <source>
        <dbReference type="Pfam" id="PF17802"/>
    </source>
</evidence>
<dbReference type="Gene3D" id="2.60.40.1140">
    <property type="entry name" value="Collagen-binding surface protein Cna, B-type domain"/>
    <property type="match status" value="1"/>
</dbReference>
<keyword evidence="6" id="KW-1185">Reference proteome</keyword>
<dbReference type="Pfam" id="PF17802">
    <property type="entry name" value="SpaA"/>
    <property type="match status" value="4"/>
</dbReference>
<proteinExistence type="predicted"/>
<feature type="chain" id="PRO_5038936135" evidence="1">
    <location>
        <begin position="19"/>
        <end position="947"/>
    </location>
</feature>
<feature type="domain" description="SpaA-like prealbumin fold" evidence="4">
    <location>
        <begin position="758"/>
        <end position="836"/>
    </location>
</feature>
<feature type="domain" description="CNA-B" evidence="2">
    <location>
        <begin position="370"/>
        <end position="459"/>
    </location>
</feature>
<dbReference type="SUPFAM" id="SSF49478">
    <property type="entry name" value="Cna protein B-type domain"/>
    <property type="match status" value="1"/>
</dbReference>
<evidence type="ECO:0000313" key="5">
    <source>
        <dbReference type="EMBL" id="EFD05132.1"/>
    </source>
</evidence>
<reference evidence="5 6" key="1">
    <citation type="submission" date="2010-01" db="EMBL/GenBank/DDBJ databases">
        <authorList>
            <person name="Dodson R."/>
            <person name="Madupu R."/>
            <person name="Durkin A.S."/>
            <person name="Torralba M."/>
            <person name="Methe B."/>
            <person name="Sutton G.G."/>
            <person name="Strausberg R.L."/>
            <person name="Nelson K.E."/>
        </authorList>
    </citation>
    <scope>NUCLEOTIDE SEQUENCE [LARGE SCALE GENOMIC DNA]</scope>
    <source>
        <strain evidence="5 6">653-L</strain>
    </source>
</reference>
<dbReference type="InterPro" id="IPR008454">
    <property type="entry name" value="Collagen-bd_Cna-like_B-typ_dom"/>
</dbReference>
<dbReference type="InterPro" id="IPR013552">
    <property type="entry name" value="Thioester_dom"/>
</dbReference>
<dbReference type="AlphaFoldDB" id="D3MRS9"/>
<accession>D3MRS9</accession>
<dbReference type="InterPro" id="IPR041033">
    <property type="entry name" value="SpaA_PFL_dom_1"/>
</dbReference>
<dbReference type="Proteomes" id="UP000004206">
    <property type="component" value="Unassembled WGS sequence"/>
</dbReference>
<dbReference type="eggNOG" id="COG4932">
    <property type="taxonomic scope" value="Bacteria"/>
</dbReference>
<sequence length="947" mass="106029">MRRKLLTLLLAIATILQAIPMNIIAEQTENDYGVVGAYKAYSINNKLYEPKGDEGGVANDVIYIKKNNDNDANKGMPAYCFNAKKSIVDVYDSTPNFGDLTDPMPTYTKINGGINNKFVDLADEKRLKNNGELVSAVLKVIYNGYRENDGNRVEEIKDAYKTAYDDTVSDVEIYAATQKAIWYYTDSVKEFELNDDRIGKSITTKVLRLYRFLIGKDDHGLGLTLNEYTGAQTLDLYMPDRGQKDNALPYQNLLGTDLVDKKGSPDVKKYNIKVKKVDEEGNALLAGATLELKSEKNIIYRWKTDTTENNKLSNPRTFYLQPGRYTLSEVSPPEGYRKAEPKTFIVGEDGKVNGVTEIVMTNKKIPVMSIQVSKKWQDENGGKYNDTNFLTVNIKLKADGDVALDASGNIIKPILLFENNKWTYEFKNLPVYHPGKENLENEKFKYTVEELDIPEGFEWTEGRDTVITGNGNEKNEIYLVNKKKVETEEPKVQNEAHIHRIQVNKTWSDLNKKSKKPVYFELWKVVDGDESKVIDRDLVGGKLKNPVKLNEMTPSVAWNNVYVNEELTKKNFVFKVKEVDDKGNPWEDKENGYSKEDTKIIEVANATAKLFTVTNTYKKVDTEKNITISKVNIGGTELKDAKIEIRNESGDQLAKGKIDGEAGDLKWTSTETAKEIEIRPGTYTFYEEAAPEGYQKVTELKFKVDESGNVSLVDGFKGQNEDKTPATVTAKDDKLIITDKAKAKKQEVVVSKVSLSDDETKTVGVVGASIQIFEGEKAEGNPIHSWKTDGKDHTIPNLEVGKKYTFHEETAPTGLKAVTDFVFTVDEKGAVKLEKTSTTGEVKIEEGKLVVTDAIDYKKVVISKVKIGGTELKDAKIEIRNESGDQLAKGKIDGVAGDLKWTSTETAKEIELKPGTYVFHEEAAPKGYKAVNDVTFKVDENGKVEVV</sequence>
<protein>
    <submittedName>
        <fullName evidence="5">TQXA domain protein</fullName>
    </submittedName>
</protein>